<evidence type="ECO:0000256" key="2">
    <source>
        <dbReference type="ARBA" id="ARBA00007362"/>
    </source>
</evidence>
<proteinExistence type="inferred from homology"/>
<dbReference type="PANTHER" id="PTHR32322:SF2">
    <property type="entry name" value="EAMA DOMAIN-CONTAINING PROTEIN"/>
    <property type="match status" value="1"/>
</dbReference>
<keyword evidence="4 6" id="KW-1133">Transmembrane helix</keyword>
<protein>
    <submittedName>
        <fullName evidence="8">DMT family transporter</fullName>
    </submittedName>
</protein>
<feature type="transmembrane region" description="Helical" evidence="6">
    <location>
        <begin position="268"/>
        <end position="286"/>
    </location>
</feature>
<feature type="domain" description="EamA" evidence="7">
    <location>
        <begin position="11"/>
        <end position="143"/>
    </location>
</feature>
<feature type="transmembrane region" description="Helical" evidence="6">
    <location>
        <begin position="155"/>
        <end position="174"/>
    </location>
</feature>
<comment type="similarity">
    <text evidence="2">Belongs to the EamA transporter family.</text>
</comment>
<feature type="transmembrane region" description="Helical" evidence="6">
    <location>
        <begin position="39"/>
        <end position="58"/>
    </location>
</feature>
<feature type="transmembrane region" description="Helical" evidence="6">
    <location>
        <begin position="186"/>
        <end position="207"/>
    </location>
</feature>
<organism evidence="8 9">
    <name type="scientific">Rhodalgimonas zhirmunskyi</name>
    <dbReference type="NCBI Taxonomy" id="2964767"/>
    <lineage>
        <taxon>Bacteria</taxon>
        <taxon>Pseudomonadati</taxon>
        <taxon>Pseudomonadota</taxon>
        <taxon>Alphaproteobacteria</taxon>
        <taxon>Rhodobacterales</taxon>
        <taxon>Roseobacteraceae</taxon>
        <taxon>Rhodalgimonas</taxon>
    </lineage>
</organism>
<feature type="transmembrane region" description="Helical" evidence="6">
    <location>
        <begin position="7"/>
        <end position="27"/>
    </location>
</feature>
<gene>
    <name evidence="8" type="ORF">NOI20_14240</name>
</gene>
<feature type="transmembrane region" description="Helical" evidence="6">
    <location>
        <begin position="126"/>
        <end position="143"/>
    </location>
</feature>
<feature type="transmembrane region" description="Helical" evidence="6">
    <location>
        <begin position="213"/>
        <end position="236"/>
    </location>
</feature>
<dbReference type="Gene3D" id="1.10.3730.20">
    <property type="match status" value="1"/>
</dbReference>
<dbReference type="GO" id="GO:0016020">
    <property type="term" value="C:membrane"/>
    <property type="evidence" value="ECO:0007669"/>
    <property type="project" value="UniProtKB-SubCell"/>
</dbReference>
<evidence type="ECO:0000256" key="6">
    <source>
        <dbReference type="SAM" id="Phobius"/>
    </source>
</evidence>
<comment type="caution">
    <text evidence="8">The sequence shown here is derived from an EMBL/GenBank/DDBJ whole genome shotgun (WGS) entry which is preliminary data.</text>
</comment>
<reference evidence="8" key="1">
    <citation type="submission" date="2022-07" db="EMBL/GenBank/DDBJ databases">
        <authorList>
            <person name="Otstavnykh N."/>
            <person name="Isaeva M."/>
            <person name="Bystritskaya E."/>
        </authorList>
    </citation>
    <scope>NUCLEOTIDE SEQUENCE</scope>
    <source>
        <strain evidence="8">10Alg 79</strain>
    </source>
</reference>
<dbReference type="EMBL" id="JANFFA010000004">
    <property type="protein sequence ID" value="MDQ2095275.1"/>
    <property type="molecule type" value="Genomic_DNA"/>
</dbReference>
<dbReference type="RefSeq" id="WP_317626898.1">
    <property type="nucleotide sequence ID" value="NZ_JANFFA010000004.1"/>
</dbReference>
<feature type="transmembrane region" description="Helical" evidence="6">
    <location>
        <begin position="98"/>
        <end position="119"/>
    </location>
</feature>
<evidence type="ECO:0000256" key="3">
    <source>
        <dbReference type="ARBA" id="ARBA00022692"/>
    </source>
</evidence>
<accession>A0AAJ1U7Z7</accession>
<dbReference type="SUPFAM" id="SSF103481">
    <property type="entry name" value="Multidrug resistance efflux transporter EmrE"/>
    <property type="match status" value="2"/>
</dbReference>
<evidence type="ECO:0000256" key="1">
    <source>
        <dbReference type="ARBA" id="ARBA00004141"/>
    </source>
</evidence>
<evidence type="ECO:0000256" key="5">
    <source>
        <dbReference type="ARBA" id="ARBA00023136"/>
    </source>
</evidence>
<evidence type="ECO:0000259" key="7">
    <source>
        <dbReference type="Pfam" id="PF00892"/>
    </source>
</evidence>
<dbReference type="InterPro" id="IPR050638">
    <property type="entry name" value="AA-Vitamin_Transporters"/>
</dbReference>
<feature type="domain" description="EamA" evidence="7">
    <location>
        <begin position="153"/>
        <end position="287"/>
    </location>
</feature>
<feature type="transmembrane region" description="Helical" evidence="6">
    <location>
        <begin position="243"/>
        <end position="262"/>
    </location>
</feature>
<name>A0AAJ1U7Z7_9RHOB</name>
<evidence type="ECO:0000256" key="4">
    <source>
        <dbReference type="ARBA" id="ARBA00022989"/>
    </source>
</evidence>
<dbReference type="InterPro" id="IPR037185">
    <property type="entry name" value="EmrE-like"/>
</dbReference>
<dbReference type="AlphaFoldDB" id="A0AAJ1U7Z7"/>
<dbReference type="Proteomes" id="UP001227162">
    <property type="component" value="Unassembled WGS sequence"/>
</dbReference>
<keyword evidence="3 6" id="KW-0812">Transmembrane</keyword>
<dbReference type="PANTHER" id="PTHR32322">
    <property type="entry name" value="INNER MEMBRANE TRANSPORTER"/>
    <property type="match status" value="1"/>
</dbReference>
<reference evidence="8" key="2">
    <citation type="submission" date="2023-04" db="EMBL/GenBank/DDBJ databases">
        <title>'Rhodoalgimonas zhirmunskyi' gen. nov., isolated from a red alga.</title>
        <authorList>
            <person name="Nedashkovskaya O.I."/>
            <person name="Otstavnykh N.Y."/>
            <person name="Bystritskaya E.P."/>
            <person name="Balabanova L.A."/>
            <person name="Isaeva M.P."/>
        </authorList>
    </citation>
    <scope>NUCLEOTIDE SEQUENCE</scope>
    <source>
        <strain evidence="8">10Alg 79</strain>
    </source>
</reference>
<sequence length="289" mass="30926">MDRKDRIDGVGAAALVAFAVLLGFNQVVIKVSTAGIEPIFMAGLRSVGALVLIWLWCWARGITLSLPRKAWAGAVMLGLLFTAEFIFLYLALDWTNVARASIIFYSMPIFVALAAHFLIPGETMSGARALGLVLAMLGVAWVMAKPGEASIGGDIAALMAAISWAGIALVIRVTPLSEVTPEAQQISQLTISSVLLLALSPLFGPMLRDPTALHWAGLGFQTIAVASFGYLFWYFLMKRYPASAVASFSFLSPVFGVGFGWQFLDEPIGMEIVGGLSLVAVGITLINRR</sequence>
<dbReference type="InterPro" id="IPR000620">
    <property type="entry name" value="EamA_dom"/>
</dbReference>
<keyword evidence="9" id="KW-1185">Reference proteome</keyword>
<evidence type="ECO:0000313" key="9">
    <source>
        <dbReference type="Proteomes" id="UP001227162"/>
    </source>
</evidence>
<dbReference type="Pfam" id="PF00892">
    <property type="entry name" value="EamA"/>
    <property type="match status" value="2"/>
</dbReference>
<feature type="transmembrane region" description="Helical" evidence="6">
    <location>
        <begin position="70"/>
        <end position="92"/>
    </location>
</feature>
<keyword evidence="5 6" id="KW-0472">Membrane</keyword>
<comment type="subcellular location">
    <subcellularLocation>
        <location evidence="1">Membrane</location>
        <topology evidence="1">Multi-pass membrane protein</topology>
    </subcellularLocation>
</comment>
<evidence type="ECO:0000313" key="8">
    <source>
        <dbReference type="EMBL" id="MDQ2095275.1"/>
    </source>
</evidence>